<dbReference type="EMBL" id="GBBM01007767">
    <property type="protein sequence ID" value="JAC27651.1"/>
    <property type="molecule type" value="mRNA"/>
</dbReference>
<dbReference type="AlphaFoldDB" id="A0A023G0G6"/>
<feature type="chain" id="PRO_5001521454" evidence="2">
    <location>
        <begin position="23"/>
        <end position="107"/>
    </location>
</feature>
<feature type="signal peptide" evidence="2">
    <location>
        <begin position="1"/>
        <end position="22"/>
    </location>
</feature>
<protein>
    <submittedName>
        <fullName evidence="3">Putative secreted protein</fullName>
    </submittedName>
</protein>
<reference evidence="3" key="1">
    <citation type="submission" date="2014-03" db="EMBL/GenBank/DDBJ databases">
        <title>The sialotranscriptome of Amblyomma triste, Amblyomma parvum and Amblyomma cajennense ticks, uncovered by 454-based RNA-seq.</title>
        <authorList>
            <person name="Garcia G.R."/>
            <person name="Gardinassi L.G."/>
            <person name="Ribeiro J.M."/>
            <person name="Anatriello E."/>
            <person name="Ferreira B.R."/>
            <person name="Moreira H.N."/>
            <person name="Mafra C."/>
            <person name="Olegario M.M."/>
            <person name="Szabo P.J."/>
            <person name="Miranda-Santos I.K."/>
            <person name="Maruyama S.R."/>
        </authorList>
    </citation>
    <scope>NUCLEOTIDE SEQUENCE</scope>
    <source>
        <strain evidence="3">Mato Grasso do Sul</strain>
        <tissue evidence="3">Salivary glands</tissue>
    </source>
</reference>
<accession>A0A023G0G6</accession>
<evidence type="ECO:0000256" key="2">
    <source>
        <dbReference type="SAM" id="SignalP"/>
    </source>
</evidence>
<proteinExistence type="evidence at transcript level"/>
<evidence type="ECO:0000313" key="3">
    <source>
        <dbReference type="EMBL" id="JAC27651.1"/>
    </source>
</evidence>
<feature type="compositionally biased region" description="Basic and acidic residues" evidence="1">
    <location>
        <begin position="94"/>
        <end position="107"/>
    </location>
</feature>
<feature type="region of interest" description="Disordered" evidence="1">
    <location>
        <begin position="25"/>
        <end position="107"/>
    </location>
</feature>
<sequence length="107" mass="11429">MANMRISVVAFVCLCMVALAFAQRGVLGRPGKGQQGGRRPTTGAHLNPGKQSGYTRLGPSHPNQQRLHGKPSGGYQRHLDESSDDSPPGSPKGQDPKLKPRGRMDAD</sequence>
<evidence type="ECO:0000256" key="1">
    <source>
        <dbReference type="SAM" id="MobiDB-lite"/>
    </source>
</evidence>
<organism evidence="3">
    <name type="scientific">Amblyomma triste</name>
    <name type="common">Neotropical tick</name>
    <dbReference type="NCBI Taxonomy" id="251400"/>
    <lineage>
        <taxon>Eukaryota</taxon>
        <taxon>Metazoa</taxon>
        <taxon>Ecdysozoa</taxon>
        <taxon>Arthropoda</taxon>
        <taxon>Chelicerata</taxon>
        <taxon>Arachnida</taxon>
        <taxon>Acari</taxon>
        <taxon>Parasitiformes</taxon>
        <taxon>Ixodida</taxon>
        <taxon>Ixodoidea</taxon>
        <taxon>Ixodidae</taxon>
        <taxon>Amblyomminae</taxon>
        <taxon>Amblyomma</taxon>
    </lineage>
</organism>
<keyword evidence="2" id="KW-0732">Signal</keyword>
<name>A0A023G0G6_AMBTT</name>